<dbReference type="InterPro" id="IPR011993">
    <property type="entry name" value="PH-like_dom_sf"/>
</dbReference>
<dbReference type="AlphaFoldDB" id="F2UNJ5"/>
<feature type="compositionally biased region" description="Basic and acidic residues" evidence="2">
    <location>
        <begin position="369"/>
        <end position="392"/>
    </location>
</feature>
<feature type="compositionally biased region" description="Low complexity" evidence="2">
    <location>
        <begin position="919"/>
        <end position="946"/>
    </location>
</feature>
<feature type="region of interest" description="Disordered" evidence="2">
    <location>
        <begin position="351"/>
        <end position="405"/>
    </location>
</feature>
<accession>F2UNJ5</accession>
<evidence type="ECO:0008006" key="5">
    <source>
        <dbReference type="Google" id="ProtNLM"/>
    </source>
</evidence>
<evidence type="ECO:0000313" key="4">
    <source>
        <dbReference type="Proteomes" id="UP000007799"/>
    </source>
</evidence>
<dbReference type="SUPFAM" id="SSF50729">
    <property type="entry name" value="PH domain-like"/>
    <property type="match status" value="1"/>
</dbReference>
<dbReference type="InParanoid" id="F2UNJ5"/>
<gene>
    <name evidence="3" type="ORF">PTSG_09928</name>
</gene>
<feature type="compositionally biased region" description="Basic residues" evidence="2">
    <location>
        <begin position="529"/>
        <end position="541"/>
    </location>
</feature>
<dbReference type="OrthoDB" id="10690672at2759"/>
<evidence type="ECO:0000256" key="1">
    <source>
        <dbReference type="SAM" id="Coils"/>
    </source>
</evidence>
<proteinExistence type="predicted"/>
<feature type="coiled-coil region" evidence="1">
    <location>
        <begin position="676"/>
        <end position="707"/>
    </location>
</feature>
<sequence>MSSLASIQTALRNRDGSEIQEFQLDADGRQLVAADTFTMAESVRSAKGIGSRRKTVIEAFVVLCNDVLVITQQQQTAGGDTVYLLLADPLDLDQCTVTSVFYDDDREFLVEENTKQSSEASSQRESFSFNAPASPPSVVVANSFVFRCRTAEMKKQWLQKVHNCICRAKGLPIETPESPPAQQDLVKFRHNNSFTRKRSRKEINVKLEEPHERRLQSRGSRRSQDEVECPALLYPMHVWVTICKTPESPPAQQDLVKFRHNNSFTRKRSRKEINVKLEEPHERRLQSRGSRRSQDEASDHTASSNSIAVSRGDSSHSVAAHLVEDAQRVAERRPIMRKFVDRLRRRTRHIDEPPAELRSQRSVQISEGTSKRLIEKWESRHGRRRPSSERPSRRGSKANAKASKAPAFRYEQFYEHRQFFEDQATGMSPTKDTPTSRQKRFDFDIPTTRQNVHSLVEQLGGGSSEELKTLTEDTVSGSAQPSVTNTYTMSWDYGDDFPAVSSKTDEMVVGQDTTSYPASRSPRQPPPKSPKKSPKFMKRLSKSSTPTKAKRDSDGSASTKKKGMLHRMRESLRIRRRGSRKSKDIAPLPPTADDEDDRGAAAAGADLTEDTSAYAGYHPLKPRTALSRRDLTAGVGSLAIAEDEFDTESIDLDIIRRDLHTYEQSTLAITEEDRDLEQLQASTLALKRQMEEEEEEYNMRRLAAEKKMEDKQNLMKPLDQSQAHASQLKLPSHLLQSEHLPTLGSFISANWQQLMYPTETGDDLIHSAQNLSSNNSNNNTGLLDVLRSRQKTEPAHKRQVHLRQKWTGNLSRDVYGVNQLRREFQTQHSTHAAVVGGLPRAGGGALSPTMQQLIMEHLHSDEGVASEHLSQQTHTQDQDDSGEHVYETIADMWPEAKQRPQQPRQPYAGRRMSVVENMSSSDDSTSGTSEASKRSSATSSASSSSTLRPENGYEHEDASVAPSSPTISPEVHAMYHGNLWTTLPQDPVPISVQWSLAKNSQLAGLTAVQLRLLAVFAGALGQCSETSNL</sequence>
<keyword evidence="4" id="KW-1185">Reference proteome</keyword>
<reference evidence="3" key="1">
    <citation type="submission" date="2009-08" db="EMBL/GenBank/DDBJ databases">
        <title>Annotation of Salpingoeca rosetta.</title>
        <authorList>
            <consortium name="The Broad Institute Genome Sequencing Platform"/>
            <person name="Russ C."/>
            <person name="Cuomo C."/>
            <person name="Burger G."/>
            <person name="Gray M.W."/>
            <person name="Holland P.W.H."/>
            <person name="King N."/>
            <person name="Lang F.B.F."/>
            <person name="Roger A.J."/>
            <person name="Ruiz-Trillo I."/>
            <person name="Young S.K."/>
            <person name="Zeng Q."/>
            <person name="Gargeya S."/>
            <person name="Alvarado L."/>
            <person name="Berlin A."/>
            <person name="Chapman S.B."/>
            <person name="Chen Z."/>
            <person name="Freedman E."/>
            <person name="Gellesch M."/>
            <person name="Goldberg J."/>
            <person name="Griggs A."/>
            <person name="Gujja S."/>
            <person name="Heilman E."/>
            <person name="Heiman D."/>
            <person name="Howarth C."/>
            <person name="Mehta T."/>
            <person name="Neiman D."/>
            <person name="Pearson M."/>
            <person name="Roberts A."/>
            <person name="Saif S."/>
            <person name="Shea T."/>
            <person name="Shenoy N."/>
            <person name="Sisk P."/>
            <person name="Stolte C."/>
            <person name="Sykes S."/>
            <person name="White J."/>
            <person name="Yandava C."/>
            <person name="Haas B."/>
            <person name="Nusbaum C."/>
            <person name="Birren B."/>
        </authorList>
    </citation>
    <scope>NUCLEOTIDE SEQUENCE [LARGE SCALE GENOMIC DNA]</scope>
    <source>
        <strain evidence="3">ATCC 50818</strain>
    </source>
</reference>
<feature type="region of interest" description="Disordered" evidence="2">
    <location>
        <begin position="250"/>
        <end position="314"/>
    </location>
</feature>
<evidence type="ECO:0000256" key="2">
    <source>
        <dbReference type="SAM" id="MobiDB-lite"/>
    </source>
</evidence>
<dbReference type="EMBL" id="GL832984">
    <property type="protein sequence ID" value="EGD79200.1"/>
    <property type="molecule type" value="Genomic_DNA"/>
</dbReference>
<feature type="region of interest" description="Disordered" evidence="2">
    <location>
        <begin position="502"/>
        <end position="600"/>
    </location>
</feature>
<keyword evidence="1" id="KW-0175">Coiled coil</keyword>
<protein>
    <recommendedName>
        <fullName evidence="5">PH domain-containing protein</fullName>
    </recommendedName>
</protein>
<feature type="compositionally biased region" description="Basic and acidic residues" evidence="2">
    <location>
        <begin position="271"/>
        <end position="285"/>
    </location>
</feature>
<feature type="region of interest" description="Disordered" evidence="2">
    <location>
        <begin position="917"/>
        <end position="965"/>
    </location>
</feature>
<dbReference type="RefSeq" id="XP_004989285.1">
    <property type="nucleotide sequence ID" value="XM_004989228.1"/>
</dbReference>
<organism evidence="4">
    <name type="scientific">Salpingoeca rosetta (strain ATCC 50818 / BSB-021)</name>
    <dbReference type="NCBI Taxonomy" id="946362"/>
    <lineage>
        <taxon>Eukaryota</taxon>
        <taxon>Choanoflagellata</taxon>
        <taxon>Craspedida</taxon>
        <taxon>Salpingoecidae</taxon>
        <taxon>Salpingoeca</taxon>
    </lineage>
</organism>
<dbReference type="GeneID" id="16069829"/>
<dbReference type="Gene3D" id="2.30.29.30">
    <property type="entry name" value="Pleckstrin-homology domain (PH domain)/Phosphotyrosine-binding domain (PTB)"/>
    <property type="match status" value="1"/>
</dbReference>
<dbReference type="Proteomes" id="UP000007799">
    <property type="component" value="Unassembled WGS sequence"/>
</dbReference>
<evidence type="ECO:0000313" key="3">
    <source>
        <dbReference type="EMBL" id="EGD79200.1"/>
    </source>
</evidence>
<dbReference type="KEGG" id="sre:PTSG_09928"/>
<name>F2UNJ5_SALR5</name>